<evidence type="ECO:0000256" key="1">
    <source>
        <dbReference type="SAM" id="Phobius"/>
    </source>
</evidence>
<keyword evidence="1" id="KW-0472">Membrane</keyword>
<evidence type="ECO:0000313" key="3">
    <source>
        <dbReference type="Proteomes" id="UP000831181"/>
    </source>
</evidence>
<feature type="transmembrane region" description="Helical" evidence="1">
    <location>
        <begin position="29"/>
        <end position="50"/>
    </location>
</feature>
<feature type="transmembrane region" description="Helical" evidence="1">
    <location>
        <begin position="116"/>
        <end position="140"/>
    </location>
</feature>
<sequence>MNRNYHLVARSIFIALILIQTTIPGLGYIPFGPLSLTIIPVTVILAAVLLGTTDGMLIGGIWGIITFIRAFFWPTSPLAQYVFINPLVSILPRILIGLVAGVIFNRIIRYNHRKAWLAIVGGLGSLTNTIFLLGMIYVFYHGYAHELYHINVKALLPYLLTVLATNGLLEALIAAGLTPLIATPLLKFTKK</sequence>
<organism evidence="2 3">
    <name type="scientific">Nicoliella spurrieriana</name>
    <dbReference type="NCBI Taxonomy" id="2925830"/>
    <lineage>
        <taxon>Bacteria</taxon>
        <taxon>Bacillati</taxon>
        <taxon>Bacillota</taxon>
        <taxon>Bacilli</taxon>
        <taxon>Lactobacillales</taxon>
        <taxon>Lactobacillaceae</taxon>
        <taxon>Nicoliella</taxon>
    </lineage>
</organism>
<feature type="transmembrane region" description="Helical" evidence="1">
    <location>
        <begin position="57"/>
        <end position="75"/>
    </location>
</feature>
<feature type="transmembrane region" description="Helical" evidence="1">
    <location>
        <begin position="160"/>
        <end position="186"/>
    </location>
</feature>
<dbReference type="InterPro" id="IPR024529">
    <property type="entry name" value="ECF_trnsprt_substrate-spec"/>
</dbReference>
<keyword evidence="1" id="KW-1133">Transmembrane helix</keyword>
<dbReference type="EMBL" id="CP093361">
    <property type="protein sequence ID" value="UQS86380.1"/>
    <property type="molecule type" value="Genomic_DNA"/>
</dbReference>
<dbReference type="Proteomes" id="UP000831181">
    <property type="component" value="Chromosome"/>
</dbReference>
<dbReference type="AlphaFoldDB" id="A0A976RRF6"/>
<reference evidence="2" key="1">
    <citation type="journal article" date="2022" name="Int. J. Syst. Evol. Microbiol.">
        <title>Apilactobacillus apisilvae sp. nov., Nicolia spurrieriana gen. nov. sp. nov., Bombilactobacillus folatiphilus sp. nov. and Bombilactobacillus thymidiniphilus sp. nov., four new lactic acid bacterial isolates from stingless bees Tetragonula carbonaria and Austroplebeia australis.</title>
        <authorList>
            <person name="Oliphant S.A."/>
            <person name="Watson-Haigh N.S."/>
            <person name="Sumby K.M."/>
            <person name="Gardner J."/>
            <person name="Groom S."/>
            <person name="Jiranek V."/>
        </authorList>
    </citation>
    <scope>NUCLEOTIDE SEQUENCE</scope>
    <source>
        <strain evidence="2">SGEP1_A5</strain>
    </source>
</reference>
<dbReference type="GO" id="GO:0022857">
    <property type="term" value="F:transmembrane transporter activity"/>
    <property type="evidence" value="ECO:0007669"/>
    <property type="project" value="InterPro"/>
</dbReference>
<feature type="transmembrane region" description="Helical" evidence="1">
    <location>
        <begin position="7"/>
        <end position="23"/>
    </location>
</feature>
<dbReference type="KEGG" id="lbe:MOO44_05535"/>
<name>A0A976RRF6_9LACO</name>
<proteinExistence type="predicted"/>
<accession>A0A976RRF6</accession>
<dbReference type="Gene3D" id="1.10.1760.20">
    <property type="match status" value="1"/>
</dbReference>
<feature type="transmembrane region" description="Helical" evidence="1">
    <location>
        <begin position="81"/>
        <end position="104"/>
    </location>
</feature>
<keyword evidence="3" id="KW-1185">Reference proteome</keyword>
<protein>
    <submittedName>
        <fullName evidence="2">ECF transporter S component</fullName>
    </submittedName>
</protein>
<gene>
    <name evidence="2" type="ORF">MOO44_05535</name>
</gene>
<dbReference type="RefSeq" id="WP_260116183.1">
    <property type="nucleotide sequence ID" value="NZ_CP093361.1"/>
</dbReference>
<evidence type="ECO:0000313" key="2">
    <source>
        <dbReference type="EMBL" id="UQS86380.1"/>
    </source>
</evidence>
<dbReference type="Pfam" id="PF12822">
    <property type="entry name" value="ECF_trnsprt"/>
    <property type="match status" value="1"/>
</dbReference>
<keyword evidence="1" id="KW-0812">Transmembrane</keyword>